<evidence type="ECO:0000256" key="4">
    <source>
        <dbReference type="ARBA" id="ARBA00022840"/>
    </source>
</evidence>
<dbReference type="Proteomes" id="UP001056336">
    <property type="component" value="Chromosome"/>
</dbReference>
<name>A0ABY4R6H5_9ACTN</name>
<dbReference type="PROSITE" id="PS50893">
    <property type="entry name" value="ABC_TRANSPORTER_2"/>
    <property type="match status" value="2"/>
</dbReference>
<dbReference type="EMBL" id="CP097332">
    <property type="protein sequence ID" value="UQX90144.1"/>
    <property type="molecule type" value="Genomic_DNA"/>
</dbReference>
<keyword evidence="6 8" id="KW-0472">Membrane</keyword>
<comment type="subcellular location">
    <subcellularLocation>
        <location evidence="1">Cell membrane</location>
        <topology evidence="1">Multi-pass membrane protein</topology>
    </subcellularLocation>
</comment>
<accession>A0ABY4R6H5</accession>
<keyword evidence="4 11" id="KW-0067">ATP-binding</keyword>
<keyword evidence="2 8" id="KW-0812">Transmembrane</keyword>
<dbReference type="RefSeq" id="WP_249774040.1">
    <property type="nucleotide sequence ID" value="NZ_CP097332.1"/>
</dbReference>
<evidence type="ECO:0000256" key="8">
    <source>
        <dbReference type="SAM" id="Phobius"/>
    </source>
</evidence>
<dbReference type="InterPro" id="IPR036640">
    <property type="entry name" value="ABC1_TM_sf"/>
</dbReference>
<evidence type="ECO:0000256" key="1">
    <source>
        <dbReference type="ARBA" id="ARBA00004651"/>
    </source>
</evidence>
<evidence type="ECO:0000256" key="5">
    <source>
        <dbReference type="ARBA" id="ARBA00022989"/>
    </source>
</evidence>
<evidence type="ECO:0000256" key="6">
    <source>
        <dbReference type="ARBA" id="ARBA00023136"/>
    </source>
</evidence>
<feature type="domain" description="ABC transmembrane type-1" evidence="10">
    <location>
        <begin position="31"/>
        <end position="317"/>
    </location>
</feature>
<feature type="transmembrane region" description="Helical" evidence="8">
    <location>
        <begin position="816"/>
        <end position="836"/>
    </location>
</feature>
<organism evidence="11 12">
    <name type="scientific">Jatrophihabitans telluris</name>
    <dbReference type="NCBI Taxonomy" id="2038343"/>
    <lineage>
        <taxon>Bacteria</taxon>
        <taxon>Bacillati</taxon>
        <taxon>Actinomycetota</taxon>
        <taxon>Actinomycetes</taxon>
        <taxon>Jatrophihabitantales</taxon>
        <taxon>Jatrophihabitantaceae</taxon>
        <taxon>Jatrophihabitans</taxon>
    </lineage>
</organism>
<feature type="transmembrane region" description="Helical" evidence="8">
    <location>
        <begin position="173"/>
        <end position="191"/>
    </location>
</feature>
<keyword evidence="5 8" id="KW-1133">Transmembrane helix</keyword>
<dbReference type="GO" id="GO:0005524">
    <property type="term" value="F:ATP binding"/>
    <property type="evidence" value="ECO:0007669"/>
    <property type="project" value="UniProtKB-KW"/>
</dbReference>
<sequence length="1276" mass="136265">MPREPDSSRPNRPQWLRRLLGYCLRHRRDLIGAFGASLVGALISVAVPLVVKHVIDSVSGPTTGQTHHRSAIGWWIAILVVAALAQYGLTFYRRFSAGRLSLSVQYDLRADIFRSLQRLDGAAQDSLHTGQIVSRSITDVGLVQGLLAFLPMLTGNVLLFGISLIAMLFLSPMLTLVAVAIAPALWFVALASRRDLFPANWDAQQQAGDLVGQVEGTVTGVRVVKGFGQEQREVQTLQARALRLFGSRMRVVRLQARYSAALSAIPALGQVGVLLLGGWLALHGHITLGTFLAFSTYLGQLVGPVRQVTALLTIGQQARAGVERVLEVIDASPDIVDPELPTPLPQGPLSIEFTSVRFGYTTSEPVLTGLDLAIGAGETVAIVGGAGSGKSTLAMLVPRFYDVHSGRIRVGGADVRDLELSQLRSSLGMVFEDSFLFSDTIAANIAYGRPEATPEQVRAAAAAAEAEGFIAALPDGFQTLVGERGLTLSGGQRQRIALARALLTEPRILLLDDATSAVDPRVEAEILATLRRLITGRTTLLIAHRRSTLALADRIVVLDGGSVSDIGTFDELMGRSALFRLLLAGPGDDAEGRDAGRVRDDAEPLEPDDSGVTPLLWRAPEPGVVATPSTNQAAAAAVAAGAPGHGGGMFGAVPASADLIAKVAALPPATDRPDLDESAVQAPDPAFDLRRLLTPVRLAFILGIALIGLDAILQLALPALIRTGIDDGVSRHSAGLLLTVSAIALGVLLLDWSVSASGQRLTGRTGERLLYSLRVKTFAHLQRLGLDYYERELGGRIVTRMTTDVDALSNFLQTGLATALVSLLTLLGVLVALILLDAQLSLVLLVMLPVLIGATLLFRRKSVPAYVEARERVSTVNAQFQENVAGVRVAQVFSREDYNTEQFLGAARRYQQSRMRAQTYIAAYFPFVQLLADLSGALVLAFGAQRLDHHTLTAGSLIAFFLYLDAFFGPVQQLSQVFDGYQQASVGLSRLQELLRTQTSTPLRADAEPVDELTGEVRFDRVEFAYAGADRPAVTGLDLQIPAGQSIALVGQTGAGKSTVVKLIARFYDPTSGSVIADGRDLRSLRLSDFRRRLGYVPQESYLFDGTVADAIAYGRPQATPAEIESAARAVGAHEMIASLRDGYLQQVGERGRNLSAGQRQLVALARAELVDPDILLLDEATAALDLASEAAVVAATERLTRHRTTVTVAHRLSTAARADRILMLSDGRIVEDGSHAQLLAADGAYAALWRSYMQGTDGSASDVIDEVAEVTGSVT</sequence>
<dbReference type="Gene3D" id="3.40.50.300">
    <property type="entry name" value="P-loop containing nucleotide triphosphate hydrolases"/>
    <property type="match status" value="2"/>
</dbReference>
<reference evidence="11" key="2">
    <citation type="submission" date="2022-05" db="EMBL/GenBank/DDBJ databases">
        <authorList>
            <person name="Kim J.-S."/>
            <person name="Lee K."/>
            <person name="Suh M."/>
            <person name="Eom M."/>
            <person name="Kim J.-S."/>
            <person name="Kim D.-S."/>
            <person name="Ko S.-H."/>
            <person name="Shin Y."/>
            <person name="Lee J.-S."/>
        </authorList>
    </citation>
    <scope>NUCLEOTIDE SEQUENCE</scope>
    <source>
        <strain evidence="11">N237</strain>
    </source>
</reference>
<dbReference type="InterPro" id="IPR003439">
    <property type="entry name" value="ABC_transporter-like_ATP-bd"/>
</dbReference>
<dbReference type="SUPFAM" id="SSF52540">
    <property type="entry name" value="P-loop containing nucleoside triphosphate hydrolases"/>
    <property type="match status" value="2"/>
</dbReference>
<dbReference type="PROSITE" id="PS50929">
    <property type="entry name" value="ABC_TM1F"/>
    <property type="match status" value="2"/>
</dbReference>
<evidence type="ECO:0000256" key="3">
    <source>
        <dbReference type="ARBA" id="ARBA00022741"/>
    </source>
</evidence>
<protein>
    <submittedName>
        <fullName evidence="11">ABC transporter ATP-binding protein/permease</fullName>
    </submittedName>
</protein>
<feature type="transmembrane region" description="Helical" evidence="8">
    <location>
        <begin position="698"/>
        <end position="721"/>
    </location>
</feature>
<feature type="transmembrane region" description="Helical" evidence="8">
    <location>
        <begin position="950"/>
        <end position="968"/>
    </location>
</feature>
<feature type="transmembrane region" description="Helical" evidence="8">
    <location>
        <begin position="733"/>
        <end position="754"/>
    </location>
</feature>
<evidence type="ECO:0000313" key="11">
    <source>
        <dbReference type="EMBL" id="UQX90144.1"/>
    </source>
</evidence>
<dbReference type="Pfam" id="PF00005">
    <property type="entry name" value="ABC_tran"/>
    <property type="match status" value="2"/>
</dbReference>
<dbReference type="CDD" id="cd18546">
    <property type="entry name" value="ABC_6TM_Rv0194_D2_like"/>
    <property type="match status" value="1"/>
</dbReference>
<gene>
    <name evidence="11" type="ORF">M6D93_09135</name>
</gene>
<dbReference type="InterPro" id="IPR027417">
    <property type="entry name" value="P-loop_NTPase"/>
</dbReference>
<feature type="transmembrane region" description="Helical" evidence="8">
    <location>
        <begin position="842"/>
        <end position="858"/>
    </location>
</feature>
<evidence type="ECO:0000256" key="7">
    <source>
        <dbReference type="SAM" id="MobiDB-lite"/>
    </source>
</evidence>
<reference evidence="11" key="1">
    <citation type="journal article" date="2018" name="Int. J. Syst. Evol. Microbiol.">
        <title>Jatrophihabitans telluris sp. nov., isolated from sediment soil of lava forest wetlands and the emended description of the genus Jatrophihabitans.</title>
        <authorList>
            <person name="Lee K.C."/>
            <person name="Suh M.K."/>
            <person name="Eom M.K."/>
            <person name="Kim K.K."/>
            <person name="Kim J.S."/>
            <person name="Kim D.S."/>
            <person name="Ko S.H."/>
            <person name="Shin Y.K."/>
            <person name="Lee J.S."/>
        </authorList>
    </citation>
    <scope>NUCLEOTIDE SEQUENCE</scope>
    <source>
        <strain evidence="11">N237</strain>
    </source>
</reference>
<dbReference type="InterPro" id="IPR039421">
    <property type="entry name" value="Type_1_exporter"/>
</dbReference>
<evidence type="ECO:0000259" key="9">
    <source>
        <dbReference type="PROSITE" id="PS50893"/>
    </source>
</evidence>
<keyword evidence="12" id="KW-1185">Reference proteome</keyword>
<feature type="transmembrane region" description="Helical" evidence="8">
    <location>
        <begin position="30"/>
        <end position="51"/>
    </location>
</feature>
<proteinExistence type="predicted"/>
<feature type="transmembrane region" description="Helical" evidence="8">
    <location>
        <begin position="258"/>
        <end position="280"/>
    </location>
</feature>
<feature type="region of interest" description="Disordered" evidence="7">
    <location>
        <begin position="590"/>
        <end position="614"/>
    </location>
</feature>
<feature type="domain" description="ABC transporter" evidence="9">
    <location>
        <begin position="1017"/>
        <end position="1252"/>
    </location>
</feature>
<dbReference type="InterPro" id="IPR011527">
    <property type="entry name" value="ABC1_TM_dom"/>
</dbReference>
<dbReference type="InterPro" id="IPR017871">
    <property type="entry name" value="ABC_transporter-like_CS"/>
</dbReference>
<dbReference type="InterPro" id="IPR003593">
    <property type="entry name" value="AAA+_ATPase"/>
</dbReference>
<feature type="domain" description="ABC transporter" evidence="9">
    <location>
        <begin position="351"/>
        <end position="585"/>
    </location>
</feature>
<dbReference type="Pfam" id="PF00664">
    <property type="entry name" value="ABC_membrane"/>
    <property type="match status" value="2"/>
</dbReference>
<feature type="compositionally biased region" description="Basic and acidic residues" evidence="7">
    <location>
        <begin position="590"/>
        <end position="602"/>
    </location>
</feature>
<dbReference type="Gene3D" id="1.20.1560.10">
    <property type="entry name" value="ABC transporter type 1, transmembrane domain"/>
    <property type="match status" value="2"/>
</dbReference>
<feature type="transmembrane region" description="Helical" evidence="8">
    <location>
        <begin position="71"/>
        <end position="92"/>
    </location>
</feature>
<feature type="transmembrane region" description="Helical" evidence="8">
    <location>
        <begin position="921"/>
        <end position="944"/>
    </location>
</feature>
<evidence type="ECO:0000313" key="12">
    <source>
        <dbReference type="Proteomes" id="UP001056336"/>
    </source>
</evidence>
<feature type="domain" description="ABC transmembrane type-1" evidence="10">
    <location>
        <begin position="701"/>
        <end position="983"/>
    </location>
</feature>
<keyword evidence="3" id="KW-0547">Nucleotide-binding</keyword>
<dbReference type="PROSITE" id="PS00211">
    <property type="entry name" value="ABC_TRANSPORTER_1"/>
    <property type="match status" value="1"/>
</dbReference>
<evidence type="ECO:0000256" key="2">
    <source>
        <dbReference type="ARBA" id="ARBA00022692"/>
    </source>
</evidence>
<dbReference type="PANTHER" id="PTHR24221:SF629">
    <property type="entry name" value="MULTIDRUG EFFLUX ATP-BINDING_PERMEASE PROTEIN RV0194"/>
    <property type="match status" value="1"/>
</dbReference>
<dbReference type="PANTHER" id="PTHR24221">
    <property type="entry name" value="ATP-BINDING CASSETTE SUB-FAMILY B"/>
    <property type="match status" value="1"/>
</dbReference>
<dbReference type="SUPFAM" id="SSF90123">
    <property type="entry name" value="ABC transporter transmembrane region"/>
    <property type="match status" value="2"/>
</dbReference>
<dbReference type="CDD" id="cd18543">
    <property type="entry name" value="ABC_6TM_Rv0194_D1_like"/>
    <property type="match status" value="1"/>
</dbReference>
<evidence type="ECO:0000259" key="10">
    <source>
        <dbReference type="PROSITE" id="PS50929"/>
    </source>
</evidence>
<feature type="transmembrane region" description="Helical" evidence="8">
    <location>
        <begin position="145"/>
        <end position="167"/>
    </location>
</feature>
<dbReference type="SMART" id="SM00382">
    <property type="entry name" value="AAA"/>
    <property type="match status" value="2"/>
</dbReference>